<dbReference type="GO" id="GO:0003993">
    <property type="term" value="F:acid phosphatase activity"/>
    <property type="evidence" value="ECO:0007669"/>
    <property type="project" value="UniProtKB-EC"/>
</dbReference>
<keyword evidence="3" id="KW-0732">Signal</keyword>
<dbReference type="InterPro" id="IPR033379">
    <property type="entry name" value="Acid_Pase_AS"/>
</dbReference>
<proteinExistence type="inferred from homology"/>
<dbReference type="InterPro" id="IPR000560">
    <property type="entry name" value="His_Pase_clade-2"/>
</dbReference>
<organism evidence="4 5">
    <name type="scientific">Luteibacter jiangsuensis</name>
    <dbReference type="NCBI Taxonomy" id="637577"/>
    <lineage>
        <taxon>Bacteria</taxon>
        <taxon>Pseudomonadati</taxon>
        <taxon>Pseudomonadota</taxon>
        <taxon>Gammaproteobacteria</taxon>
        <taxon>Lysobacterales</taxon>
        <taxon>Rhodanobacteraceae</taxon>
        <taxon>Luteibacter</taxon>
    </lineage>
</organism>
<gene>
    <name evidence="4" type="ORF">J2T07_000495</name>
</gene>
<sequence>MRHLMAVLAFVAVSPPAFAADDLELEQVILVYRHGVRSPLPGEIQVDEIHGRAWPAWPVPPSVLTPHGRDGVMAMGRFDRQWLSGAGLFPPQGCPVAGSVGIWANTDQRTIASAQALADAFAPGCGVPVGHLPEGANDPVFNPVASNAVDWDGHAALAAIQHETKGPDALTARHRDAMSAFGRVMGCVAGDGQPACAPARWHGTLALGTDGKGIALGGPIADTSGTSEVIIMAYLEGKSMAEVGWGRVDAATFRFLSQLHSLLFDVHARPSYVADRVAAVLAGRIVAILDDPHAPRLNVFVGSDNNIVALASVLGMHFEMPGYGKDDPPVGGALGITVWRSRGDGHRTVRVVYQAQTPDQLRYLMPLTKDKPPAQRSLVPFACRVSPSRCDLDKVLDELRRSASHVTGAATRR</sequence>
<dbReference type="PROSITE" id="PS00616">
    <property type="entry name" value="HIS_ACID_PHOSPHAT_1"/>
    <property type="match status" value="1"/>
</dbReference>
<evidence type="ECO:0000256" key="1">
    <source>
        <dbReference type="ARBA" id="ARBA00005375"/>
    </source>
</evidence>
<evidence type="ECO:0000313" key="4">
    <source>
        <dbReference type="EMBL" id="MDQ0008336.1"/>
    </source>
</evidence>
<dbReference type="EC" id="3.1.3.26" evidence="4"/>
<dbReference type="PANTHER" id="PTHR11567:SF110">
    <property type="entry name" value="2-PHOSPHOXYLOSE PHOSPHATASE 1"/>
    <property type="match status" value="1"/>
</dbReference>
<keyword evidence="2 4" id="KW-0378">Hydrolase</keyword>
<evidence type="ECO:0000256" key="3">
    <source>
        <dbReference type="SAM" id="SignalP"/>
    </source>
</evidence>
<dbReference type="Gene3D" id="3.40.50.1240">
    <property type="entry name" value="Phosphoglycerate mutase-like"/>
    <property type="match status" value="2"/>
</dbReference>
<protein>
    <submittedName>
        <fullName evidence="4">4-phytase/acid phosphatase</fullName>
        <ecNumber evidence="4">3.1.3.2</ecNumber>
        <ecNumber evidence="4">3.1.3.26</ecNumber>
    </submittedName>
</protein>
<feature type="signal peptide" evidence="3">
    <location>
        <begin position="1"/>
        <end position="19"/>
    </location>
</feature>
<dbReference type="InterPro" id="IPR029033">
    <property type="entry name" value="His_PPase_superfam"/>
</dbReference>
<dbReference type="Pfam" id="PF00328">
    <property type="entry name" value="His_Phos_2"/>
    <property type="match status" value="1"/>
</dbReference>
<dbReference type="PANTHER" id="PTHR11567">
    <property type="entry name" value="ACID PHOSPHATASE-RELATED"/>
    <property type="match status" value="1"/>
</dbReference>
<dbReference type="SUPFAM" id="SSF53254">
    <property type="entry name" value="Phosphoglycerate mutase-like"/>
    <property type="match status" value="1"/>
</dbReference>
<name>A0ABT9STN2_9GAMM</name>
<dbReference type="GO" id="GO:0008707">
    <property type="term" value="F:inositol hexakisphosphate 4-phosphatase activity"/>
    <property type="evidence" value="ECO:0007669"/>
    <property type="project" value="UniProtKB-EC"/>
</dbReference>
<dbReference type="RefSeq" id="WP_306846987.1">
    <property type="nucleotide sequence ID" value="NZ_JAUSSK010000001.1"/>
</dbReference>
<feature type="chain" id="PRO_5045959710" evidence="3">
    <location>
        <begin position="20"/>
        <end position="413"/>
    </location>
</feature>
<reference evidence="4 5" key="1">
    <citation type="submission" date="2023-07" db="EMBL/GenBank/DDBJ databases">
        <title>Sorghum-associated microbial communities from plants grown in Nebraska, USA.</title>
        <authorList>
            <person name="Schachtman D."/>
        </authorList>
    </citation>
    <scope>NUCLEOTIDE SEQUENCE [LARGE SCALE GENOMIC DNA]</scope>
    <source>
        <strain evidence="4 5">CC60</strain>
    </source>
</reference>
<dbReference type="EC" id="3.1.3.2" evidence="4"/>
<evidence type="ECO:0000313" key="5">
    <source>
        <dbReference type="Proteomes" id="UP001237737"/>
    </source>
</evidence>
<comment type="similarity">
    <text evidence="1">Belongs to the histidine acid phosphatase family.</text>
</comment>
<comment type="caution">
    <text evidence="4">The sequence shown here is derived from an EMBL/GenBank/DDBJ whole genome shotgun (WGS) entry which is preliminary data.</text>
</comment>
<dbReference type="EMBL" id="JAUSSK010000001">
    <property type="protein sequence ID" value="MDQ0008336.1"/>
    <property type="molecule type" value="Genomic_DNA"/>
</dbReference>
<dbReference type="InterPro" id="IPR050645">
    <property type="entry name" value="Histidine_acid_phosphatase"/>
</dbReference>
<evidence type="ECO:0000256" key="2">
    <source>
        <dbReference type="ARBA" id="ARBA00022801"/>
    </source>
</evidence>
<dbReference type="CDD" id="cd07061">
    <property type="entry name" value="HP_HAP_like"/>
    <property type="match status" value="1"/>
</dbReference>
<dbReference type="Proteomes" id="UP001237737">
    <property type="component" value="Unassembled WGS sequence"/>
</dbReference>
<accession>A0ABT9STN2</accession>
<keyword evidence="5" id="KW-1185">Reference proteome</keyword>